<evidence type="ECO:0000313" key="2">
    <source>
        <dbReference type="EMBL" id="QEH35838.1"/>
    </source>
</evidence>
<keyword evidence="3" id="KW-1185">Reference proteome</keyword>
<gene>
    <name evidence="2" type="ORF">OJF2_43950</name>
</gene>
<dbReference type="PANTHER" id="PTHR34107">
    <property type="entry name" value="SLL0198 PROTEIN-RELATED"/>
    <property type="match status" value="1"/>
</dbReference>
<dbReference type="Gene3D" id="3.90.1570.10">
    <property type="entry name" value="tt1808, chain A"/>
    <property type="match status" value="1"/>
</dbReference>
<evidence type="ECO:0000259" key="1">
    <source>
        <dbReference type="Pfam" id="PF05685"/>
    </source>
</evidence>
<dbReference type="RefSeq" id="WP_148595584.1">
    <property type="nucleotide sequence ID" value="NZ_CP042997.1"/>
</dbReference>
<protein>
    <recommendedName>
        <fullName evidence="1">Putative restriction endonuclease domain-containing protein</fullName>
    </recommendedName>
</protein>
<dbReference type="PANTHER" id="PTHR34107:SF7">
    <property type="entry name" value="SLR2092 PROTEIN"/>
    <property type="match status" value="1"/>
</dbReference>
<dbReference type="InterPro" id="IPR012296">
    <property type="entry name" value="Nuclease_put_TT1808"/>
</dbReference>
<dbReference type="Proteomes" id="UP000324233">
    <property type="component" value="Chromosome"/>
</dbReference>
<dbReference type="KEGG" id="agv:OJF2_43950"/>
<reference evidence="2 3" key="1">
    <citation type="submission" date="2019-08" db="EMBL/GenBank/DDBJ databases">
        <title>Deep-cultivation of Planctomycetes and their phenomic and genomic characterization uncovers novel biology.</title>
        <authorList>
            <person name="Wiegand S."/>
            <person name="Jogler M."/>
            <person name="Boedeker C."/>
            <person name="Pinto D."/>
            <person name="Vollmers J."/>
            <person name="Rivas-Marin E."/>
            <person name="Kohn T."/>
            <person name="Peeters S.H."/>
            <person name="Heuer A."/>
            <person name="Rast P."/>
            <person name="Oberbeckmann S."/>
            <person name="Bunk B."/>
            <person name="Jeske O."/>
            <person name="Meyerdierks A."/>
            <person name="Storesund J.E."/>
            <person name="Kallscheuer N."/>
            <person name="Luecker S."/>
            <person name="Lage O.M."/>
            <person name="Pohl T."/>
            <person name="Merkel B.J."/>
            <person name="Hornburger P."/>
            <person name="Mueller R.-W."/>
            <person name="Bruemmer F."/>
            <person name="Labrenz M."/>
            <person name="Spormann A.M."/>
            <person name="Op den Camp H."/>
            <person name="Overmann J."/>
            <person name="Amann R."/>
            <person name="Jetten M.S.M."/>
            <person name="Mascher T."/>
            <person name="Medema M.H."/>
            <person name="Devos D.P."/>
            <person name="Kaster A.-K."/>
            <person name="Ovreas L."/>
            <person name="Rohde M."/>
            <person name="Galperin M.Y."/>
            <person name="Jogler C."/>
        </authorList>
    </citation>
    <scope>NUCLEOTIDE SEQUENCE [LARGE SCALE GENOMIC DNA]</scope>
    <source>
        <strain evidence="2 3">OJF2</strain>
    </source>
</reference>
<dbReference type="InterPro" id="IPR008538">
    <property type="entry name" value="Uma2"/>
</dbReference>
<feature type="domain" description="Putative restriction endonuclease" evidence="1">
    <location>
        <begin position="38"/>
        <end position="208"/>
    </location>
</feature>
<sequence length="214" mass="23326">MSTSVAELHAKRPADGCPADQAVALSVPPGVKLQVSAEDFWLLACENPDLRLERTAEGVLLAMPPAGSEGGMLNARLTIRLGVWAEADGTGIVFDSSAGFTLPNSAVRAPDVSWMPRERWDRIPADDRRKFAHACPDFVAELRSPSELIADLRQKMKEYLAQGVRLGWLIDPIRGKAEVYRPGRPVEVLDRPATLSGEDVLPGFVLDLKGILFD</sequence>
<evidence type="ECO:0000313" key="3">
    <source>
        <dbReference type="Proteomes" id="UP000324233"/>
    </source>
</evidence>
<dbReference type="SUPFAM" id="SSF52980">
    <property type="entry name" value="Restriction endonuclease-like"/>
    <property type="match status" value="1"/>
</dbReference>
<name>A0A5B9W5G3_9BACT</name>
<dbReference type="Pfam" id="PF05685">
    <property type="entry name" value="Uma2"/>
    <property type="match status" value="1"/>
</dbReference>
<dbReference type="OrthoDB" id="9799703at2"/>
<dbReference type="AlphaFoldDB" id="A0A5B9W5G3"/>
<proteinExistence type="predicted"/>
<dbReference type="InterPro" id="IPR011335">
    <property type="entry name" value="Restrct_endonuc-II-like"/>
</dbReference>
<dbReference type="CDD" id="cd06260">
    <property type="entry name" value="DUF820-like"/>
    <property type="match status" value="1"/>
</dbReference>
<accession>A0A5B9W5G3</accession>
<dbReference type="EMBL" id="CP042997">
    <property type="protein sequence ID" value="QEH35838.1"/>
    <property type="molecule type" value="Genomic_DNA"/>
</dbReference>
<organism evidence="2 3">
    <name type="scientific">Aquisphaera giovannonii</name>
    <dbReference type="NCBI Taxonomy" id="406548"/>
    <lineage>
        <taxon>Bacteria</taxon>
        <taxon>Pseudomonadati</taxon>
        <taxon>Planctomycetota</taxon>
        <taxon>Planctomycetia</taxon>
        <taxon>Isosphaerales</taxon>
        <taxon>Isosphaeraceae</taxon>
        <taxon>Aquisphaera</taxon>
    </lineage>
</organism>